<evidence type="ECO:0000256" key="3">
    <source>
        <dbReference type="ARBA" id="ARBA00022741"/>
    </source>
</evidence>
<dbReference type="AlphaFoldDB" id="A0AB37NGQ0"/>
<dbReference type="Pfam" id="PF00005">
    <property type="entry name" value="ABC_tran"/>
    <property type="match status" value="1"/>
</dbReference>
<protein>
    <submittedName>
        <fullName evidence="6">ABC transporter ATP-binding protein YlmA</fullName>
        <ecNumber evidence="6">3.6.3.-</ecNumber>
    </submittedName>
</protein>
<dbReference type="FunFam" id="3.40.50.300:FF:001031">
    <property type="entry name" value="Iron ABC transporter ATP-binding protein"/>
    <property type="match status" value="1"/>
</dbReference>
<feature type="domain" description="ABC transporter" evidence="5">
    <location>
        <begin position="6"/>
        <end position="245"/>
    </location>
</feature>
<dbReference type="Proteomes" id="UP000272537">
    <property type="component" value="Unassembled WGS sequence"/>
</dbReference>
<dbReference type="EMBL" id="QXLS01000006">
    <property type="protein sequence ID" value="RKA06755.1"/>
    <property type="molecule type" value="Genomic_DNA"/>
</dbReference>
<dbReference type="GO" id="GO:0016887">
    <property type="term" value="F:ATP hydrolysis activity"/>
    <property type="evidence" value="ECO:0007669"/>
    <property type="project" value="InterPro"/>
</dbReference>
<dbReference type="Gene3D" id="3.40.50.300">
    <property type="entry name" value="P-loop containing nucleotide triphosphate hydrolases"/>
    <property type="match status" value="1"/>
</dbReference>
<dbReference type="SUPFAM" id="SSF52540">
    <property type="entry name" value="P-loop containing nucleoside triphosphate hydrolases"/>
    <property type="match status" value="1"/>
</dbReference>
<dbReference type="EC" id="3.6.3.-" evidence="6"/>
<dbReference type="GO" id="GO:0043190">
    <property type="term" value="C:ATP-binding cassette (ABC) transporter complex"/>
    <property type="evidence" value="ECO:0007669"/>
    <property type="project" value="TreeGrafter"/>
</dbReference>
<keyword evidence="4 6" id="KW-0067">ATP-binding</keyword>
<evidence type="ECO:0000256" key="1">
    <source>
        <dbReference type="ARBA" id="ARBA00005417"/>
    </source>
</evidence>
<organism evidence="6 7">
    <name type="scientific">Listeria monocytogenes</name>
    <dbReference type="NCBI Taxonomy" id="1639"/>
    <lineage>
        <taxon>Bacteria</taxon>
        <taxon>Bacillati</taxon>
        <taxon>Bacillota</taxon>
        <taxon>Bacilli</taxon>
        <taxon>Bacillales</taxon>
        <taxon>Listeriaceae</taxon>
        <taxon>Listeria</taxon>
    </lineage>
</organism>
<dbReference type="InterPro" id="IPR050095">
    <property type="entry name" value="ECF_ABC_transporter_ATP-bd"/>
</dbReference>
<keyword evidence="6" id="KW-0378">Hydrolase</keyword>
<dbReference type="InterPro" id="IPR003593">
    <property type="entry name" value="AAA+_ATPase"/>
</dbReference>
<keyword evidence="3" id="KW-0547">Nucleotide-binding</keyword>
<dbReference type="PANTHER" id="PTHR43553:SF3">
    <property type="entry name" value="ABC TRANSPORTER ATP-BINDING PROTEIN MODF"/>
    <property type="match status" value="1"/>
</dbReference>
<keyword evidence="2" id="KW-0813">Transport</keyword>
<accession>A0AB37NGQ0</accession>
<dbReference type="InterPro" id="IPR003439">
    <property type="entry name" value="ABC_transporter-like_ATP-bd"/>
</dbReference>
<dbReference type="PROSITE" id="PS50893">
    <property type="entry name" value="ABC_TRANSPORTER_2"/>
    <property type="match status" value="1"/>
</dbReference>
<dbReference type="CDD" id="cd00267">
    <property type="entry name" value="ABC_ATPase"/>
    <property type="match status" value="1"/>
</dbReference>
<proteinExistence type="inferred from homology"/>
<gene>
    <name evidence="6" type="primary">ylma</name>
    <name evidence="6" type="ORF">DYZ80_02650</name>
</gene>
<dbReference type="GO" id="GO:0005524">
    <property type="term" value="F:ATP binding"/>
    <property type="evidence" value="ECO:0007669"/>
    <property type="project" value="UniProtKB-KW"/>
</dbReference>
<evidence type="ECO:0000313" key="6">
    <source>
        <dbReference type="EMBL" id="RKA06755.1"/>
    </source>
</evidence>
<reference evidence="6 7" key="1">
    <citation type="journal article" date="2018" name="BMC Genomics">
        <title>Genes significantly associated with lineage II food isolates of Listeria monocytogenes.</title>
        <authorList>
            <person name="Pirone-Davies C."/>
            <person name="Chen Y."/>
            <person name="Pightling A."/>
            <person name="Ryan G."/>
            <person name="Wang Y."/>
            <person name="Yao K."/>
            <person name="Hoffmann M."/>
            <person name="Allard M.W."/>
        </authorList>
    </citation>
    <scope>NUCLEOTIDE SEQUENCE [LARGE SCALE GENOMIC DNA]</scope>
    <source>
        <strain evidence="6 7">PNUSAL000550</strain>
    </source>
</reference>
<dbReference type="SMART" id="SM00382">
    <property type="entry name" value="AAA"/>
    <property type="match status" value="1"/>
</dbReference>
<sequence length="261" mass="29371">MGYSMFAFENVCLKRDNKMILSDINWVVNDKENWAILGLNGSGKTTLLQLLNGYLWPSSGNLQVLGHVFGQTSLPELRKSIGWVSNALDHQLKEYEFSEQIVLSGKFASIGIYEKVTTAEIDQAKKLLTDCGGSTLIGKPYKILSQGERQIVLIARALMASPKLLILDEPCNGLDLFAKERLLERIKKIAELPESPTMLFVTHHTEEILPCFDNIILLRDGEITHHGKTENLLTEEVLQDFYQKPVELIRIKDGSIAVYPK</sequence>
<dbReference type="GO" id="GO:0042626">
    <property type="term" value="F:ATPase-coupled transmembrane transporter activity"/>
    <property type="evidence" value="ECO:0007669"/>
    <property type="project" value="TreeGrafter"/>
</dbReference>
<evidence type="ECO:0000256" key="4">
    <source>
        <dbReference type="ARBA" id="ARBA00022840"/>
    </source>
</evidence>
<evidence type="ECO:0000313" key="7">
    <source>
        <dbReference type="Proteomes" id="UP000272537"/>
    </source>
</evidence>
<dbReference type="PANTHER" id="PTHR43553">
    <property type="entry name" value="HEAVY METAL TRANSPORTER"/>
    <property type="match status" value="1"/>
</dbReference>
<dbReference type="InterPro" id="IPR027417">
    <property type="entry name" value="P-loop_NTPase"/>
</dbReference>
<comment type="similarity">
    <text evidence="1">Belongs to the ABC transporter superfamily.</text>
</comment>
<evidence type="ECO:0000259" key="5">
    <source>
        <dbReference type="PROSITE" id="PS50893"/>
    </source>
</evidence>
<comment type="caution">
    <text evidence="6">The sequence shown here is derived from an EMBL/GenBank/DDBJ whole genome shotgun (WGS) entry which is preliminary data.</text>
</comment>
<name>A0AB37NGQ0_LISMN</name>
<evidence type="ECO:0000256" key="2">
    <source>
        <dbReference type="ARBA" id="ARBA00022448"/>
    </source>
</evidence>